<dbReference type="InterPro" id="IPR007123">
    <property type="entry name" value="Gelsolin-like_dom"/>
</dbReference>
<dbReference type="InParanoid" id="A0A067P862"/>
<dbReference type="Pfam" id="PF04815">
    <property type="entry name" value="Sec23_helical"/>
    <property type="match status" value="1"/>
</dbReference>
<feature type="domain" description="Sec23/Sec24 helical" evidence="8">
    <location>
        <begin position="573"/>
        <end position="674"/>
    </location>
</feature>
<dbReference type="GO" id="GO:0008270">
    <property type="term" value="F:zinc ion binding"/>
    <property type="evidence" value="ECO:0007669"/>
    <property type="project" value="InterPro"/>
</dbReference>
<dbReference type="InterPro" id="IPR029006">
    <property type="entry name" value="ADF-H/Gelsolin-like_dom_sf"/>
</dbReference>
<evidence type="ECO:0000259" key="9">
    <source>
        <dbReference type="Pfam" id="PF08033"/>
    </source>
</evidence>
<dbReference type="Pfam" id="PF00626">
    <property type="entry name" value="Gelsolin"/>
    <property type="match status" value="1"/>
</dbReference>
<dbReference type="PANTHER" id="PTHR13803">
    <property type="entry name" value="SEC24-RELATED PROTEIN"/>
    <property type="match status" value="1"/>
</dbReference>
<feature type="region of interest" description="Disordered" evidence="4">
    <location>
        <begin position="1"/>
        <end position="22"/>
    </location>
</feature>
<accession>A0A067P862</accession>
<evidence type="ECO:0000259" key="6">
    <source>
        <dbReference type="Pfam" id="PF04810"/>
    </source>
</evidence>
<dbReference type="InterPro" id="IPR012990">
    <property type="entry name" value="Beta-sandwich_Sec23_24"/>
</dbReference>
<dbReference type="VEuPathDB" id="FungiDB:PLEOSDRAFT_1091957"/>
<reference evidence="11" key="1">
    <citation type="journal article" date="2014" name="Proc. Natl. Acad. Sci. U.S.A.">
        <title>Extensive sampling of basidiomycete genomes demonstrates inadequacy of the white-rot/brown-rot paradigm for wood decay fungi.</title>
        <authorList>
            <person name="Riley R."/>
            <person name="Salamov A.A."/>
            <person name="Brown D.W."/>
            <person name="Nagy L.G."/>
            <person name="Floudas D."/>
            <person name="Held B.W."/>
            <person name="Levasseur A."/>
            <person name="Lombard V."/>
            <person name="Morin E."/>
            <person name="Otillar R."/>
            <person name="Lindquist E.A."/>
            <person name="Sun H."/>
            <person name="LaButti K.M."/>
            <person name="Schmutz J."/>
            <person name="Jabbour D."/>
            <person name="Luo H."/>
            <person name="Baker S.E."/>
            <person name="Pisabarro A.G."/>
            <person name="Walton J.D."/>
            <person name="Blanchette R.A."/>
            <person name="Henrissat B."/>
            <person name="Martin F."/>
            <person name="Cullen D."/>
            <person name="Hibbett D.S."/>
            <person name="Grigoriev I.V."/>
        </authorList>
    </citation>
    <scope>NUCLEOTIDE SEQUENCE [LARGE SCALE GENOMIC DNA]</scope>
    <source>
        <strain evidence="11">PC15</strain>
    </source>
</reference>
<evidence type="ECO:0000256" key="3">
    <source>
        <dbReference type="ARBA" id="ARBA00022927"/>
    </source>
</evidence>
<evidence type="ECO:0000256" key="2">
    <source>
        <dbReference type="ARBA" id="ARBA00022448"/>
    </source>
</evidence>
<dbReference type="InterPro" id="IPR036174">
    <property type="entry name" value="Znf_Sec23_Sec24_sf"/>
</dbReference>
<dbReference type="GO" id="GO:0000149">
    <property type="term" value="F:SNARE binding"/>
    <property type="evidence" value="ECO:0007669"/>
    <property type="project" value="TreeGrafter"/>
</dbReference>
<dbReference type="GO" id="GO:0070971">
    <property type="term" value="C:endoplasmic reticulum exit site"/>
    <property type="evidence" value="ECO:0007669"/>
    <property type="project" value="TreeGrafter"/>
</dbReference>
<dbReference type="InterPro" id="IPR006896">
    <property type="entry name" value="Sec23/24_trunk_dom"/>
</dbReference>
<gene>
    <name evidence="10" type="ORF">PLEOSDRAFT_1091957</name>
</gene>
<dbReference type="GO" id="GO:0006886">
    <property type="term" value="P:intracellular protein transport"/>
    <property type="evidence" value="ECO:0007669"/>
    <property type="project" value="InterPro"/>
</dbReference>
<evidence type="ECO:0000259" key="8">
    <source>
        <dbReference type="Pfam" id="PF04815"/>
    </source>
</evidence>
<comment type="similarity">
    <text evidence="1">Belongs to the SEC23/SEC24 family. SEC24 subfamily.</text>
</comment>
<dbReference type="InterPro" id="IPR036465">
    <property type="entry name" value="vWFA_dom_sf"/>
</dbReference>
<dbReference type="InterPro" id="IPR006895">
    <property type="entry name" value="Znf_Sec23_Sec24"/>
</dbReference>
<dbReference type="Pfam" id="PF08033">
    <property type="entry name" value="Sec23_BS"/>
    <property type="match status" value="1"/>
</dbReference>
<dbReference type="FunCoup" id="A0A067P862">
    <property type="interactions" value="614"/>
</dbReference>
<dbReference type="Gene3D" id="2.60.40.1670">
    <property type="entry name" value="beta-sandwich domain of Sec23/24"/>
    <property type="match status" value="1"/>
</dbReference>
<dbReference type="Gene3D" id="2.30.30.380">
    <property type="entry name" value="Zn-finger domain of Sec23/24"/>
    <property type="match status" value="1"/>
</dbReference>
<dbReference type="InterPro" id="IPR006900">
    <property type="entry name" value="Sec23/24_helical_dom"/>
</dbReference>
<dbReference type="Gene3D" id="1.20.120.730">
    <property type="entry name" value="Sec23/Sec24 helical domain"/>
    <property type="match status" value="1"/>
</dbReference>
<dbReference type="SUPFAM" id="SSF81811">
    <property type="entry name" value="Helical domain of Sec23/24"/>
    <property type="match status" value="1"/>
</dbReference>
<dbReference type="EMBL" id="KL198005">
    <property type="protein sequence ID" value="KDQ32101.1"/>
    <property type="molecule type" value="Genomic_DNA"/>
</dbReference>
<dbReference type="GO" id="GO:0090110">
    <property type="term" value="P:COPII-coated vesicle cargo loading"/>
    <property type="evidence" value="ECO:0007669"/>
    <property type="project" value="TreeGrafter"/>
</dbReference>
<evidence type="ECO:0000256" key="4">
    <source>
        <dbReference type="SAM" id="MobiDB-lite"/>
    </source>
</evidence>
<feature type="domain" description="Sec23/Sec24 beta-sandwich" evidence="9">
    <location>
        <begin position="478"/>
        <end position="561"/>
    </location>
</feature>
<feature type="domain" description="Sec23/Sec24 trunk" evidence="7">
    <location>
        <begin position="226"/>
        <end position="473"/>
    </location>
</feature>
<dbReference type="OrthoDB" id="49016at2759"/>
<feature type="domain" description="Zinc finger Sec23/Sec24-type" evidence="6">
    <location>
        <begin position="130"/>
        <end position="168"/>
    </location>
</feature>
<dbReference type="InterPro" id="IPR036180">
    <property type="entry name" value="Gelsolin-like_dom_sf"/>
</dbReference>
<dbReference type="Pfam" id="PF04810">
    <property type="entry name" value="zf-Sec23_Sec24"/>
    <property type="match status" value="1"/>
</dbReference>
<dbReference type="GO" id="GO:0030127">
    <property type="term" value="C:COPII vesicle coat"/>
    <property type="evidence" value="ECO:0007669"/>
    <property type="project" value="InterPro"/>
</dbReference>
<dbReference type="STRING" id="1137138.A0A067P862"/>
<dbReference type="SUPFAM" id="SSF81995">
    <property type="entry name" value="beta-sandwich domain of Sec23/24"/>
    <property type="match status" value="1"/>
</dbReference>
<feature type="domain" description="Gelsolin-like" evidence="5">
    <location>
        <begin position="711"/>
        <end position="761"/>
    </location>
</feature>
<dbReference type="SUPFAM" id="SSF82754">
    <property type="entry name" value="C-terminal, gelsolin-like domain of Sec23/24"/>
    <property type="match status" value="1"/>
</dbReference>
<proteinExistence type="inferred from homology"/>
<keyword evidence="2" id="KW-0813">Transport</keyword>
<dbReference type="AlphaFoldDB" id="A0A067P862"/>
<dbReference type="HOGENOM" id="CLU_004589_1_0_1"/>
<evidence type="ECO:0000313" key="11">
    <source>
        <dbReference type="Proteomes" id="UP000027073"/>
    </source>
</evidence>
<organism evidence="10 11">
    <name type="scientific">Pleurotus ostreatus (strain PC15)</name>
    <name type="common">Oyster mushroom</name>
    <dbReference type="NCBI Taxonomy" id="1137138"/>
    <lineage>
        <taxon>Eukaryota</taxon>
        <taxon>Fungi</taxon>
        <taxon>Dikarya</taxon>
        <taxon>Basidiomycota</taxon>
        <taxon>Agaricomycotina</taxon>
        <taxon>Agaricomycetes</taxon>
        <taxon>Agaricomycetidae</taxon>
        <taxon>Agaricales</taxon>
        <taxon>Pleurotineae</taxon>
        <taxon>Pleurotaceae</taxon>
        <taxon>Pleurotus</taxon>
    </lineage>
</organism>
<dbReference type="InterPro" id="IPR036175">
    <property type="entry name" value="Sec23/24_helical_dom_sf"/>
</dbReference>
<protein>
    <submittedName>
        <fullName evidence="10">Uncharacterized protein</fullName>
    </submittedName>
</protein>
<sequence>MYAHAANTYSPIPQPPHSAGQAFKGLRTHIDPSQIPSPIENQEIDRQEWENKTYLTLPGKHVPLATTDYVAIDQGNSTPKFIRVTTWNVPSTSKLASECQIPLAAVFQPFAQQDPREEPVPLIDAGPNGPERCSKCRGYINPWCTWVGGGSKWKCNLCQHETAVSPEYFCNLGANLMRLDHEQRPELNKGTVDFAVNEEYWASQPLETLSKPYVAVEPAPTGPRQPVPMDYIFALDISFDSIQSGFAHSACSSIRKILYGGLDDDGRRIDAVFPLNSKVAFITYDRALHFYDLSAVDGQAPMLVVSDIDEVFIPLRAGVFVPPQENRAKIEQLLEALPTRHQETAIREAVMGSAVLASLAALAGRGGQVIMFQSCMPTVGPGALKGTPDEQKLYDSDKEKTLFTPRDKWWLDLGESCVDEGVGISMFLGMSRYIDVGSIGAVASLSGGEIYYHPRFEPLRAGPLLDAQLQRLFRRMVGYNCAVKIRCSNGLRITQYRGNMFQRSPIEVECSVLDADKSITVTLEHTHSLNAREYVYLQSAVLYTTVDGQRRVRTCNLALEVVELAGNVFQFADMETVIAHLAKDAISYVTSSKLSTIREDLTEQCSAVLLGYRVNCASATRSTQLVIPEVFKGFPALTLAILKCKPLKGIASVSSDVRNYYAHRMRSMGVRELVQYLYPRMMALHDLDDTIALPNPNTGEICWPSMMRNSHLFMQANGIYLIDNEEAMILWIGASVSPQLLLDLFGVDDIYKVDPQTTKLPVRDSLLSTQARNILANRRLHRGRDINFYIARQNMDGTEIEFSDMLVEDQNNGTSSYADFLTVVHKQIGQVLLDGGSLGGGATLRGSPW</sequence>
<dbReference type="Pfam" id="PF04811">
    <property type="entry name" value="Sec23_trunk"/>
    <property type="match status" value="1"/>
</dbReference>
<dbReference type="SUPFAM" id="SSF82919">
    <property type="entry name" value="Zn-finger domain of Sec23/24"/>
    <property type="match status" value="1"/>
</dbReference>
<dbReference type="PANTHER" id="PTHR13803:SF4">
    <property type="entry name" value="SECRETORY 24CD, ISOFORM C"/>
    <property type="match status" value="1"/>
</dbReference>
<evidence type="ECO:0000313" key="10">
    <source>
        <dbReference type="EMBL" id="KDQ32101.1"/>
    </source>
</evidence>
<dbReference type="Gene3D" id="3.40.20.10">
    <property type="entry name" value="Severin"/>
    <property type="match status" value="1"/>
</dbReference>
<name>A0A067P862_PLEO1</name>
<dbReference type="Gene3D" id="3.40.50.410">
    <property type="entry name" value="von Willebrand factor, type A domain"/>
    <property type="match status" value="1"/>
</dbReference>
<evidence type="ECO:0000256" key="1">
    <source>
        <dbReference type="ARBA" id="ARBA00008334"/>
    </source>
</evidence>
<evidence type="ECO:0000259" key="5">
    <source>
        <dbReference type="Pfam" id="PF00626"/>
    </source>
</evidence>
<dbReference type="SUPFAM" id="SSF53300">
    <property type="entry name" value="vWA-like"/>
    <property type="match status" value="1"/>
</dbReference>
<dbReference type="Proteomes" id="UP000027073">
    <property type="component" value="Unassembled WGS sequence"/>
</dbReference>
<keyword evidence="3" id="KW-0653">Protein transport</keyword>
<dbReference type="InterPro" id="IPR050550">
    <property type="entry name" value="SEC23_SEC24_subfamily"/>
</dbReference>
<evidence type="ECO:0000259" key="7">
    <source>
        <dbReference type="Pfam" id="PF04811"/>
    </source>
</evidence>